<evidence type="ECO:0000256" key="2">
    <source>
        <dbReference type="ARBA" id="ARBA00022723"/>
    </source>
</evidence>
<feature type="compositionally biased region" description="Polar residues" evidence="6">
    <location>
        <begin position="63"/>
        <end position="74"/>
    </location>
</feature>
<dbReference type="EMBL" id="KV426194">
    <property type="protein sequence ID" value="KZV85241.1"/>
    <property type="molecule type" value="Genomic_DNA"/>
</dbReference>
<accession>A0A165DS85</accession>
<dbReference type="InterPro" id="IPR036864">
    <property type="entry name" value="Zn2-C6_fun-type_DNA-bd_sf"/>
</dbReference>
<comment type="subcellular location">
    <subcellularLocation>
        <location evidence="1">Nucleus</location>
    </subcellularLocation>
</comment>
<dbReference type="SUPFAM" id="SSF57701">
    <property type="entry name" value="Zn2/Cys6 DNA-binding domain"/>
    <property type="match status" value="1"/>
</dbReference>
<dbReference type="PANTHER" id="PTHR47338">
    <property type="entry name" value="ZN(II)2CYS6 TRANSCRIPTION FACTOR (EUROFUNG)-RELATED"/>
    <property type="match status" value="1"/>
</dbReference>
<dbReference type="PROSITE" id="PS50048">
    <property type="entry name" value="ZN2_CY6_FUNGAL_2"/>
    <property type="match status" value="1"/>
</dbReference>
<dbReference type="OrthoDB" id="39175at2759"/>
<evidence type="ECO:0000256" key="1">
    <source>
        <dbReference type="ARBA" id="ARBA00004123"/>
    </source>
</evidence>
<dbReference type="Gene3D" id="4.10.240.10">
    <property type="entry name" value="Zn(2)-C6 fungal-type DNA-binding domain"/>
    <property type="match status" value="1"/>
</dbReference>
<dbReference type="GO" id="GO:0008270">
    <property type="term" value="F:zinc ion binding"/>
    <property type="evidence" value="ECO:0007669"/>
    <property type="project" value="InterPro"/>
</dbReference>
<dbReference type="GO" id="GO:0000981">
    <property type="term" value="F:DNA-binding transcription factor activity, RNA polymerase II-specific"/>
    <property type="evidence" value="ECO:0007669"/>
    <property type="project" value="InterPro"/>
</dbReference>
<dbReference type="InterPro" id="IPR050815">
    <property type="entry name" value="TF_fung"/>
</dbReference>
<proteinExistence type="predicted"/>
<feature type="compositionally biased region" description="Low complexity" evidence="6">
    <location>
        <begin position="92"/>
        <end position="108"/>
    </location>
</feature>
<organism evidence="8 9">
    <name type="scientific">Exidia glandulosa HHB12029</name>
    <dbReference type="NCBI Taxonomy" id="1314781"/>
    <lineage>
        <taxon>Eukaryota</taxon>
        <taxon>Fungi</taxon>
        <taxon>Dikarya</taxon>
        <taxon>Basidiomycota</taxon>
        <taxon>Agaricomycotina</taxon>
        <taxon>Agaricomycetes</taxon>
        <taxon>Auriculariales</taxon>
        <taxon>Exidiaceae</taxon>
        <taxon>Exidia</taxon>
    </lineage>
</organism>
<dbReference type="Proteomes" id="UP000077266">
    <property type="component" value="Unassembled WGS sequence"/>
</dbReference>
<keyword evidence="5" id="KW-0539">Nucleus</keyword>
<evidence type="ECO:0000313" key="9">
    <source>
        <dbReference type="Proteomes" id="UP000077266"/>
    </source>
</evidence>
<evidence type="ECO:0000313" key="8">
    <source>
        <dbReference type="EMBL" id="KZV85241.1"/>
    </source>
</evidence>
<keyword evidence="9" id="KW-1185">Reference proteome</keyword>
<evidence type="ECO:0000256" key="3">
    <source>
        <dbReference type="ARBA" id="ARBA00023015"/>
    </source>
</evidence>
<dbReference type="STRING" id="1314781.A0A165DS85"/>
<dbReference type="InterPro" id="IPR001138">
    <property type="entry name" value="Zn2Cys6_DnaBD"/>
</dbReference>
<protein>
    <recommendedName>
        <fullName evidence="7">Zn(2)-C6 fungal-type domain-containing protein</fullName>
    </recommendedName>
</protein>
<gene>
    <name evidence="8" type="ORF">EXIGLDRAFT_775736</name>
</gene>
<evidence type="ECO:0000259" key="7">
    <source>
        <dbReference type="PROSITE" id="PS50048"/>
    </source>
</evidence>
<dbReference type="InParanoid" id="A0A165DS85"/>
<dbReference type="PANTHER" id="PTHR47338:SF5">
    <property type="entry name" value="ZN(II)2CYS6 TRANSCRIPTION FACTOR (EUROFUNG)"/>
    <property type="match status" value="1"/>
</dbReference>
<keyword evidence="3" id="KW-0805">Transcription regulation</keyword>
<keyword evidence="2" id="KW-0479">Metal-binding</keyword>
<feature type="region of interest" description="Disordered" evidence="6">
    <location>
        <begin position="1"/>
        <end position="20"/>
    </location>
</feature>
<dbReference type="AlphaFoldDB" id="A0A165DS85"/>
<name>A0A165DS85_EXIGL</name>
<feature type="domain" description="Zn(2)-C6 fungal-type" evidence="7">
    <location>
        <begin position="1"/>
        <end position="29"/>
    </location>
</feature>
<dbReference type="CDD" id="cd00067">
    <property type="entry name" value="GAL4"/>
    <property type="match status" value="1"/>
</dbReference>
<evidence type="ECO:0000256" key="5">
    <source>
        <dbReference type="ARBA" id="ARBA00023242"/>
    </source>
</evidence>
<evidence type="ECO:0000256" key="4">
    <source>
        <dbReference type="ARBA" id="ARBA00023163"/>
    </source>
</evidence>
<sequence>MNCRARKLKCSGDRPSCSNCPLYGATCEYATSRAKSGPPKGSTRKKKDPSAGGGGKKEHRPVASTSADETTTAPSFDFRPLSAETTIPASNPAFAPPQQLQPQANPVQRNTFAAQPPLEPQFDIWSALYDPAQFGTFFPNNPLVLRPFLPSYLLA</sequence>
<feature type="region of interest" description="Disordered" evidence="6">
    <location>
        <begin position="31"/>
        <end position="112"/>
    </location>
</feature>
<dbReference type="Pfam" id="PF00172">
    <property type="entry name" value="Zn_clus"/>
    <property type="match status" value="1"/>
</dbReference>
<evidence type="ECO:0000256" key="6">
    <source>
        <dbReference type="SAM" id="MobiDB-lite"/>
    </source>
</evidence>
<reference evidence="8 9" key="1">
    <citation type="journal article" date="2016" name="Mol. Biol. Evol.">
        <title>Comparative Genomics of Early-Diverging Mushroom-Forming Fungi Provides Insights into the Origins of Lignocellulose Decay Capabilities.</title>
        <authorList>
            <person name="Nagy L.G."/>
            <person name="Riley R."/>
            <person name="Tritt A."/>
            <person name="Adam C."/>
            <person name="Daum C."/>
            <person name="Floudas D."/>
            <person name="Sun H."/>
            <person name="Yadav J.S."/>
            <person name="Pangilinan J."/>
            <person name="Larsson K.H."/>
            <person name="Matsuura K."/>
            <person name="Barry K."/>
            <person name="Labutti K."/>
            <person name="Kuo R."/>
            <person name="Ohm R.A."/>
            <person name="Bhattacharya S.S."/>
            <person name="Shirouzu T."/>
            <person name="Yoshinaga Y."/>
            <person name="Martin F.M."/>
            <person name="Grigoriev I.V."/>
            <person name="Hibbett D.S."/>
        </authorList>
    </citation>
    <scope>NUCLEOTIDE SEQUENCE [LARGE SCALE GENOMIC DNA]</scope>
    <source>
        <strain evidence="8 9">HHB12029</strain>
    </source>
</reference>
<keyword evidence="4" id="KW-0804">Transcription</keyword>
<dbReference type="GO" id="GO:0005634">
    <property type="term" value="C:nucleus"/>
    <property type="evidence" value="ECO:0007669"/>
    <property type="project" value="UniProtKB-SubCell"/>
</dbReference>